<name>A0AAD8WF60_LOLMU</name>
<evidence type="ECO:0000313" key="4">
    <source>
        <dbReference type="Proteomes" id="UP001231189"/>
    </source>
</evidence>
<feature type="transmembrane region" description="Helical" evidence="1">
    <location>
        <begin position="113"/>
        <end position="133"/>
    </location>
</feature>
<dbReference type="Proteomes" id="UP001231189">
    <property type="component" value="Unassembled WGS sequence"/>
</dbReference>
<proteinExistence type="predicted"/>
<evidence type="ECO:0000313" key="3">
    <source>
        <dbReference type="EMBL" id="KAK1651889.1"/>
    </source>
</evidence>
<dbReference type="Gene3D" id="3.40.970.10">
    <property type="entry name" value="Ribonuclease H1, N-terminal domain"/>
    <property type="match status" value="1"/>
</dbReference>
<sequence length="176" mass="20469">MRRRRCHPDTGNFPQILLHHLQNRCGCHYRYHCHWEHCDEGEKEHELSQIEEHPKDAEYLNKAINNYSHVQQIFSFVLATSKISMGYSEPLGHHCPDYIDTQDSSTIPIDDDYASLLLLQPMLVLPLVVMVFMKYNWHVVFYGKVSGIYTSPDDVTLQVSGHTGNRHEGFKTRDEA</sequence>
<reference evidence="3" key="1">
    <citation type="submission" date="2023-07" db="EMBL/GenBank/DDBJ databases">
        <title>A chromosome-level genome assembly of Lolium multiflorum.</title>
        <authorList>
            <person name="Chen Y."/>
            <person name="Copetti D."/>
            <person name="Kolliker R."/>
            <person name="Studer B."/>
        </authorList>
    </citation>
    <scope>NUCLEOTIDE SEQUENCE</scope>
    <source>
        <strain evidence="3">02402/16</strain>
        <tissue evidence="3">Leaf</tissue>
    </source>
</reference>
<gene>
    <name evidence="3" type="ORF">QYE76_069694</name>
</gene>
<dbReference type="SUPFAM" id="SSF55658">
    <property type="entry name" value="L9 N-domain-like"/>
    <property type="match status" value="1"/>
</dbReference>
<organism evidence="3 4">
    <name type="scientific">Lolium multiflorum</name>
    <name type="common">Italian ryegrass</name>
    <name type="synonym">Lolium perenne subsp. multiflorum</name>
    <dbReference type="NCBI Taxonomy" id="4521"/>
    <lineage>
        <taxon>Eukaryota</taxon>
        <taxon>Viridiplantae</taxon>
        <taxon>Streptophyta</taxon>
        <taxon>Embryophyta</taxon>
        <taxon>Tracheophyta</taxon>
        <taxon>Spermatophyta</taxon>
        <taxon>Magnoliopsida</taxon>
        <taxon>Liliopsida</taxon>
        <taxon>Poales</taxon>
        <taxon>Poaceae</taxon>
        <taxon>BOP clade</taxon>
        <taxon>Pooideae</taxon>
        <taxon>Poodae</taxon>
        <taxon>Poeae</taxon>
        <taxon>Poeae Chloroplast Group 2 (Poeae type)</taxon>
        <taxon>Loliodinae</taxon>
        <taxon>Loliinae</taxon>
        <taxon>Lolium</taxon>
    </lineage>
</organism>
<keyword evidence="1" id="KW-0472">Membrane</keyword>
<dbReference type="InterPro" id="IPR009027">
    <property type="entry name" value="Ribosomal_bL9/RNase_H1_N"/>
</dbReference>
<comment type="caution">
    <text evidence="3">The sequence shown here is derived from an EMBL/GenBank/DDBJ whole genome shotgun (WGS) entry which is preliminary data.</text>
</comment>
<dbReference type="InterPro" id="IPR011320">
    <property type="entry name" value="RNase_H1_N"/>
</dbReference>
<evidence type="ECO:0000259" key="2">
    <source>
        <dbReference type="Pfam" id="PF01693"/>
    </source>
</evidence>
<dbReference type="Pfam" id="PF01693">
    <property type="entry name" value="Cauli_VI"/>
    <property type="match status" value="1"/>
</dbReference>
<accession>A0AAD8WF60</accession>
<protein>
    <recommendedName>
        <fullName evidence="2">Ribonuclease H1 N-terminal domain-containing protein</fullName>
    </recommendedName>
</protein>
<feature type="domain" description="Ribonuclease H1 N-terminal" evidence="2">
    <location>
        <begin position="138"/>
        <end position="176"/>
    </location>
</feature>
<dbReference type="InterPro" id="IPR037056">
    <property type="entry name" value="RNase_H1_N_sf"/>
</dbReference>
<keyword evidence="4" id="KW-1185">Reference proteome</keyword>
<dbReference type="AlphaFoldDB" id="A0AAD8WF60"/>
<keyword evidence="1" id="KW-1133">Transmembrane helix</keyword>
<dbReference type="EMBL" id="JAUUTY010000004">
    <property type="protein sequence ID" value="KAK1651889.1"/>
    <property type="molecule type" value="Genomic_DNA"/>
</dbReference>
<evidence type="ECO:0000256" key="1">
    <source>
        <dbReference type="SAM" id="Phobius"/>
    </source>
</evidence>
<keyword evidence="1" id="KW-0812">Transmembrane</keyword>